<protein>
    <submittedName>
        <fullName evidence="1">TIGR04149 family rSAM-modified RiPP</fullName>
    </submittedName>
</protein>
<gene>
    <name evidence="1" type="ORF">H9928_08335</name>
</gene>
<sequence length="88" mass="9257">MKKLGTLKLKNASVLSEKEMKGIFGGSGDVSCTVSLNCAGGSVSCTSSIGDCERISQNISGFNIVTEIRCEDKVYSCSSENIDSGFSF</sequence>
<evidence type="ECO:0000313" key="2">
    <source>
        <dbReference type="Proteomes" id="UP000784286"/>
    </source>
</evidence>
<evidence type="ECO:0000313" key="1">
    <source>
        <dbReference type="EMBL" id="MBU3856545.1"/>
    </source>
</evidence>
<organism evidence="1 2">
    <name type="scientific">Candidatus Phocaeicola excrementipullorum</name>
    <dbReference type="NCBI Taxonomy" id="2838731"/>
    <lineage>
        <taxon>Bacteria</taxon>
        <taxon>Pseudomonadati</taxon>
        <taxon>Bacteroidota</taxon>
        <taxon>Bacteroidia</taxon>
        <taxon>Bacteroidales</taxon>
        <taxon>Bacteroidaceae</taxon>
        <taxon>Phocaeicola</taxon>
    </lineage>
</organism>
<comment type="caution">
    <text evidence="1">The sequence shown here is derived from an EMBL/GenBank/DDBJ whole genome shotgun (WGS) entry which is preliminary data.</text>
</comment>
<reference evidence="1" key="1">
    <citation type="journal article" date="2021" name="PeerJ">
        <title>Extensive microbial diversity within the chicken gut microbiome revealed by metagenomics and culture.</title>
        <authorList>
            <person name="Gilroy R."/>
            <person name="Ravi A."/>
            <person name="Getino M."/>
            <person name="Pursley I."/>
            <person name="Horton D.L."/>
            <person name="Alikhan N.F."/>
            <person name="Baker D."/>
            <person name="Gharbi K."/>
            <person name="Hall N."/>
            <person name="Watson M."/>
            <person name="Adriaenssens E.M."/>
            <person name="Foster-Nyarko E."/>
            <person name="Jarju S."/>
            <person name="Secka A."/>
            <person name="Antonio M."/>
            <person name="Oren A."/>
            <person name="Chaudhuri R.R."/>
            <person name="La Ragione R."/>
            <person name="Hildebrand F."/>
            <person name="Pallen M.J."/>
        </authorList>
    </citation>
    <scope>NUCLEOTIDE SEQUENCE</scope>
    <source>
        <strain evidence="1">8470</strain>
    </source>
</reference>
<dbReference type="InterPro" id="IPR026408">
    <property type="entry name" value="GG_sam_targ_CFB"/>
</dbReference>
<reference evidence="1" key="2">
    <citation type="submission" date="2021-04" db="EMBL/GenBank/DDBJ databases">
        <authorList>
            <person name="Gilroy R."/>
        </authorList>
    </citation>
    <scope>NUCLEOTIDE SEQUENCE</scope>
    <source>
        <strain evidence="1">8470</strain>
    </source>
</reference>
<proteinExistence type="predicted"/>
<accession>A0A948X2R8</accession>
<name>A0A948X2R8_9BACT</name>
<dbReference type="AlphaFoldDB" id="A0A948X2R8"/>
<dbReference type="NCBIfam" id="TIGR04149">
    <property type="entry name" value="GG_sam_targ_CFB"/>
    <property type="match status" value="1"/>
</dbReference>
<dbReference type="EMBL" id="JAHLFJ010000078">
    <property type="protein sequence ID" value="MBU3856545.1"/>
    <property type="molecule type" value="Genomic_DNA"/>
</dbReference>
<dbReference type="Proteomes" id="UP000784286">
    <property type="component" value="Unassembled WGS sequence"/>
</dbReference>